<reference evidence="2 3" key="1">
    <citation type="journal article" date="2017" name="BMC Genomics">
        <title>Comparative genomic and phylogenomic analyses of the Bifidobacteriaceae family.</title>
        <authorList>
            <person name="Lugli G.A."/>
            <person name="Milani C."/>
            <person name="Turroni F."/>
            <person name="Duranti S."/>
            <person name="Mancabelli L."/>
            <person name="Mangifesta M."/>
            <person name="Ferrario C."/>
            <person name="Modesto M."/>
            <person name="Mattarelli P."/>
            <person name="Jiri K."/>
            <person name="van Sinderen D."/>
            <person name="Ventura M."/>
        </authorList>
    </citation>
    <scope>NUCLEOTIDE SEQUENCE [LARGE SCALE GENOMIC DNA]</scope>
    <source>
        <strain evidence="2 3">DSM 24762</strain>
    </source>
</reference>
<dbReference type="Gene3D" id="1.10.287.860">
    <property type="entry name" value="Nucleotidyltransferase"/>
    <property type="match status" value="1"/>
</dbReference>
<dbReference type="GO" id="GO:0016301">
    <property type="term" value="F:kinase activity"/>
    <property type="evidence" value="ECO:0007669"/>
    <property type="project" value="UniProtKB-KW"/>
</dbReference>
<dbReference type="InterPro" id="IPR043519">
    <property type="entry name" value="NT_sf"/>
</dbReference>
<dbReference type="AlphaFoldDB" id="A0A261F4I2"/>
<dbReference type="Proteomes" id="UP000243657">
    <property type="component" value="Unassembled WGS sequence"/>
</dbReference>
<sequence length="207" mass="23449">MVESIYGTRRPAMERVQARVVQELAAANAREKLYEHVITRIKSEDSMREKCARRGLKPTPESALSEIRDAIGIRVVTGFIEDIHRVVEVLRALPGVQIVEEKDYVYNAKPNGYRSYHAILAVRDPGDLRDPDAPNGHDAPNEDESYYVEVQVRTIAMDSWAALEHQMKYKKGIANQDRIAAELKRCADELASCDMSMQTIRHLINGD</sequence>
<dbReference type="PANTHER" id="PTHR47837:SF1">
    <property type="entry name" value="GTP PYROPHOSPHOKINASE YJBM"/>
    <property type="match status" value="1"/>
</dbReference>
<dbReference type="Pfam" id="PF04607">
    <property type="entry name" value="RelA_SpoT"/>
    <property type="match status" value="1"/>
</dbReference>
<proteinExistence type="predicted"/>
<dbReference type="CDD" id="cd05399">
    <property type="entry name" value="NT_Rel-Spo_like"/>
    <property type="match status" value="1"/>
</dbReference>
<dbReference type="EMBL" id="MWWT01000006">
    <property type="protein sequence ID" value="OZG54047.1"/>
    <property type="molecule type" value="Genomic_DNA"/>
</dbReference>
<dbReference type="RefSeq" id="WP_094726674.1">
    <property type="nucleotide sequence ID" value="NZ_JBHLWS010000012.1"/>
</dbReference>
<feature type="domain" description="RelA/SpoT" evidence="1">
    <location>
        <begin position="39"/>
        <end position="175"/>
    </location>
</feature>
<dbReference type="InterPro" id="IPR052366">
    <property type="entry name" value="GTP_Pyrophosphokinase"/>
</dbReference>
<protein>
    <submittedName>
        <fullName evidence="2">GTP pyrophosphokinase</fullName>
    </submittedName>
</protein>
<dbReference type="InterPro" id="IPR007685">
    <property type="entry name" value="RelA_SpoT"/>
</dbReference>
<evidence type="ECO:0000313" key="2">
    <source>
        <dbReference type="EMBL" id="OZG54047.1"/>
    </source>
</evidence>
<organism evidence="2 3">
    <name type="scientific">Alloscardovia macacae</name>
    <dbReference type="NCBI Taxonomy" id="1160091"/>
    <lineage>
        <taxon>Bacteria</taxon>
        <taxon>Bacillati</taxon>
        <taxon>Actinomycetota</taxon>
        <taxon>Actinomycetes</taxon>
        <taxon>Bifidobacteriales</taxon>
        <taxon>Bifidobacteriaceae</taxon>
        <taxon>Alloscardovia</taxon>
    </lineage>
</organism>
<dbReference type="PANTHER" id="PTHR47837">
    <property type="entry name" value="GTP PYROPHOSPHOKINASE YJBM"/>
    <property type="match status" value="1"/>
</dbReference>
<dbReference type="Gene3D" id="3.30.460.10">
    <property type="entry name" value="Beta Polymerase, domain 2"/>
    <property type="match status" value="1"/>
</dbReference>
<keyword evidence="2" id="KW-0418">Kinase</keyword>
<evidence type="ECO:0000313" key="3">
    <source>
        <dbReference type="Proteomes" id="UP000243657"/>
    </source>
</evidence>
<dbReference type="SMART" id="SM00954">
    <property type="entry name" value="RelA_SpoT"/>
    <property type="match status" value="1"/>
</dbReference>
<keyword evidence="3" id="KW-1185">Reference proteome</keyword>
<comment type="caution">
    <text evidence="2">The sequence shown here is derived from an EMBL/GenBank/DDBJ whole genome shotgun (WGS) entry which is preliminary data.</text>
</comment>
<name>A0A261F4I2_9BIFI</name>
<gene>
    <name evidence="2" type="ORF">ALMA_1011</name>
</gene>
<dbReference type="SUPFAM" id="SSF81301">
    <property type="entry name" value="Nucleotidyltransferase"/>
    <property type="match status" value="1"/>
</dbReference>
<evidence type="ECO:0000259" key="1">
    <source>
        <dbReference type="SMART" id="SM00954"/>
    </source>
</evidence>
<accession>A0A261F4I2</accession>
<keyword evidence="2" id="KW-0808">Transferase</keyword>
<dbReference type="GO" id="GO:0015969">
    <property type="term" value="P:guanosine tetraphosphate metabolic process"/>
    <property type="evidence" value="ECO:0007669"/>
    <property type="project" value="InterPro"/>
</dbReference>